<accession>A0AAU8AZZ8</accession>
<reference evidence="1" key="1">
    <citation type="submission" date="2024-03" db="EMBL/GenBank/DDBJ databases">
        <title>Diverse circular DNA viruses in blood, oral, and fecal samples of captive lemurs.</title>
        <authorList>
            <person name="Paietta E.N."/>
            <person name="Kraberger S."/>
            <person name="Lund M.C."/>
            <person name="Custer J.M."/>
            <person name="Vargas K.M."/>
            <person name="Ehmke E.E."/>
            <person name="Yoder A.D."/>
            <person name="Varsani A."/>
        </authorList>
    </citation>
    <scope>NUCLEOTIDE SEQUENCE</scope>
    <source>
        <strain evidence="1">Duke_24FS_109</strain>
    </source>
</reference>
<proteinExistence type="predicted"/>
<name>A0AAU8AZZ8_9VIRU</name>
<protein>
    <submittedName>
        <fullName evidence="1">Internal scaffolding protein</fullName>
    </submittedName>
</protein>
<evidence type="ECO:0000313" key="1">
    <source>
        <dbReference type="EMBL" id="XCD05585.1"/>
    </source>
</evidence>
<dbReference type="Pfam" id="PF09675">
    <property type="entry name" value="Chlamy_scaf"/>
    <property type="match status" value="1"/>
</dbReference>
<dbReference type="InterPro" id="IPR014131">
    <property type="entry name" value="Chlamydia_phage_Vp3"/>
</dbReference>
<organism evidence="1">
    <name type="scientific">Dulem virus 119</name>
    <dbReference type="NCBI Taxonomy" id="3145596"/>
    <lineage>
        <taxon>Viruses</taxon>
        <taxon>Monodnaviria</taxon>
        <taxon>Sangervirae</taxon>
        <taxon>Phixviricota</taxon>
        <taxon>Malgrandaviricetes</taxon>
        <taxon>Petitvirales</taxon>
        <taxon>Microviridae</taxon>
        <taxon>Microvirus</taxon>
    </lineage>
</organism>
<dbReference type="EMBL" id="PP511580">
    <property type="protein sequence ID" value="XCD05585.1"/>
    <property type="molecule type" value="Genomic_DNA"/>
</dbReference>
<sequence length="159" mass="17796">MSFKTMFDDHDRVYQEPGSGIRKLYTSRLRDDGVIELVESGTDDLYASIQSHKDSCDIHVLLKRFEAGDVDALSRVQGAYGDFTQIPTSYAELLNAMIAGEQYFNSLPVETRAKFDHSFEKFMISMDDMDGFLDKLGLSKLVPDRDPVPEPVSDGGATE</sequence>